<evidence type="ECO:0000256" key="5">
    <source>
        <dbReference type="ARBA" id="ARBA00022840"/>
    </source>
</evidence>
<keyword evidence="5" id="KW-0067">ATP-binding</keyword>
<dbReference type="Proteomes" id="UP000002012">
    <property type="component" value="Chromosome"/>
</dbReference>
<dbReference type="eggNOG" id="COG1131">
    <property type="taxonomic scope" value="Bacteria"/>
</dbReference>
<keyword evidence="3" id="KW-0536">Nodulation</keyword>
<keyword evidence="4" id="KW-0547">Nucleotide-binding</keyword>
<feature type="domain" description="ABC transporter" evidence="6">
    <location>
        <begin position="4"/>
        <end position="232"/>
    </location>
</feature>
<dbReference type="OrthoDB" id="9804819at2"/>
<dbReference type="KEGG" id="dap:Dacet_0818"/>
<reference evidence="7 8" key="1">
    <citation type="journal article" date="2010" name="Stand. Genomic Sci.">
        <title>Complete genome sequence of Denitrovibrio acetiphilus type strain (N2460).</title>
        <authorList>
            <person name="Kiss H."/>
            <person name="Lang E."/>
            <person name="Lapidus A."/>
            <person name="Copeland A."/>
            <person name="Nolan M."/>
            <person name="Glavina Del Rio T."/>
            <person name="Chen F."/>
            <person name="Lucas S."/>
            <person name="Tice H."/>
            <person name="Cheng J.F."/>
            <person name="Han C."/>
            <person name="Goodwin L."/>
            <person name="Pitluck S."/>
            <person name="Liolios K."/>
            <person name="Pati A."/>
            <person name="Ivanova N."/>
            <person name="Mavromatis K."/>
            <person name="Chen A."/>
            <person name="Palaniappan K."/>
            <person name="Land M."/>
            <person name="Hauser L."/>
            <person name="Chang Y.J."/>
            <person name="Jeffries C.D."/>
            <person name="Detter J.C."/>
            <person name="Brettin T."/>
            <person name="Spring S."/>
            <person name="Rohde M."/>
            <person name="Goker M."/>
            <person name="Woyke T."/>
            <person name="Bristow J."/>
            <person name="Eisen J.A."/>
            <person name="Markowitz V."/>
            <person name="Hugenholtz P."/>
            <person name="Kyrpides N.C."/>
            <person name="Klenk H.P."/>
        </authorList>
    </citation>
    <scope>NUCLEOTIDE SEQUENCE [LARGE SCALE GENOMIC DNA]</scope>
    <source>
        <strain evidence="8">DSM 12809 / NBRC 114555 / N2460</strain>
    </source>
</reference>
<name>D4H5H8_DENA2</name>
<keyword evidence="8" id="KW-1185">Reference proteome</keyword>
<dbReference type="InterPro" id="IPR003593">
    <property type="entry name" value="AAA+_ATPase"/>
</dbReference>
<evidence type="ECO:0000256" key="3">
    <source>
        <dbReference type="ARBA" id="ARBA00022458"/>
    </source>
</evidence>
<dbReference type="PROSITE" id="PS50893">
    <property type="entry name" value="ABC_TRANSPORTER_2"/>
    <property type="match status" value="1"/>
</dbReference>
<evidence type="ECO:0000313" key="7">
    <source>
        <dbReference type="EMBL" id="ADD67598.1"/>
    </source>
</evidence>
<dbReference type="GO" id="GO:0016887">
    <property type="term" value="F:ATP hydrolysis activity"/>
    <property type="evidence" value="ECO:0007669"/>
    <property type="project" value="InterPro"/>
</dbReference>
<dbReference type="SMART" id="SM00382">
    <property type="entry name" value="AAA"/>
    <property type="match status" value="1"/>
</dbReference>
<dbReference type="AlphaFoldDB" id="D4H5H8"/>
<dbReference type="Pfam" id="PF00005">
    <property type="entry name" value="ABC_tran"/>
    <property type="match status" value="1"/>
</dbReference>
<dbReference type="InterPro" id="IPR027417">
    <property type="entry name" value="P-loop_NTPase"/>
</dbReference>
<dbReference type="InterPro" id="IPR003439">
    <property type="entry name" value="ABC_transporter-like_ATP-bd"/>
</dbReference>
<gene>
    <name evidence="7" type="ordered locus">Dacet_0818</name>
</gene>
<dbReference type="EMBL" id="CP001968">
    <property type="protein sequence ID" value="ADD67598.1"/>
    <property type="molecule type" value="Genomic_DNA"/>
</dbReference>
<dbReference type="Gene3D" id="3.40.50.300">
    <property type="entry name" value="P-loop containing nucleotide triphosphate hydrolases"/>
    <property type="match status" value="1"/>
</dbReference>
<comment type="similarity">
    <text evidence="1">Belongs to the ABC transporter superfamily.</text>
</comment>
<evidence type="ECO:0000256" key="4">
    <source>
        <dbReference type="ARBA" id="ARBA00022741"/>
    </source>
</evidence>
<organism evidence="7 8">
    <name type="scientific">Denitrovibrio acetiphilus (strain DSM 12809 / NBRC 114555 / N2460)</name>
    <dbReference type="NCBI Taxonomy" id="522772"/>
    <lineage>
        <taxon>Bacteria</taxon>
        <taxon>Pseudomonadati</taxon>
        <taxon>Deferribacterota</taxon>
        <taxon>Deferribacteres</taxon>
        <taxon>Deferribacterales</taxon>
        <taxon>Geovibrionaceae</taxon>
        <taxon>Denitrovibrio</taxon>
    </lineage>
</organism>
<evidence type="ECO:0000313" key="8">
    <source>
        <dbReference type="Proteomes" id="UP000002012"/>
    </source>
</evidence>
<dbReference type="PANTHER" id="PTHR42711:SF5">
    <property type="entry name" value="ABC TRANSPORTER ATP-BINDING PROTEIN NATA"/>
    <property type="match status" value="1"/>
</dbReference>
<evidence type="ECO:0000256" key="1">
    <source>
        <dbReference type="ARBA" id="ARBA00005417"/>
    </source>
</evidence>
<protein>
    <submittedName>
        <fullName evidence="7">ABC transporter related protein</fullName>
    </submittedName>
</protein>
<sequence>MILLRADHLKKTYKKIKAVDGVSFHIHTGEIFGLLGENGAGKTTVIKMLSTLTKPDSGSAKMLGVNIFTNNFFAREQIAIVPQEINLDNELCVQDNLYIYAKLHKVENAKKRVADVLSQFGIAEKAKERVSDLSGGQKRRVMLTRVMLGDPKLIFMDEPTIGLDPSIRKDIWQMIRHIKESGKSVLLTTHYTDEAEQLCGRVALMQKGKLVKTGSPAKLVEQAGSLAVDMALGRAQVTKMFPSDAELIQYVKKHNINDYSIHKPRLEDVLLDMKEDCP</sequence>
<accession>D4H5H8</accession>
<dbReference type="SUPFAM" id="SSF52540">
    <property type="entry name" value="P-loop containing nucleoside triphosphate hydrolases"/>
    <property type="match status" value="1"/>
</dbReference>
<dbReference type="RefSeq" id="WP_013010129.1">
    <property type="nucleotide sequence ID" value="NC_013943.1"/>
</dbReference>
<dbReference type="HOGENOM" id="CLU_000604_1_2_0"/>
<dbReference type="InParanoid" id="D4H5H8"/>
<dbReference type="STRING" id="522772.Dacet_0818"/>
<proteinExistence type="inferred from homology"/>
<keyword evidence="2" id="KW-0813">Transport</keyword>
<dbReference type="GO" id="GO:0005524">
    <property type="term" value="F:ATP binding"/>
    <property type="evidence" value="ECO:0007669"/>
    <property type="project" value="UniProtKB-KW"/>
</dbReference>
<dbReference type="PaxDb" id="522772-Dacet_0818"/>
<dbReference type="InterPro" id="IPR050763">
    <property type="entry name" value="ABC_transporter_ATP-binding"/>
</dbReference>
<dbReference type="PANTHER" id="PTHR42711">
    <property type="entry name" value="ABC TRANSPORTER ATP-BINDING PROTEIN"/>
    <property type="match status" value="1"/>
</dbReference>
<evidence type="ECO:0000259" key="6">
    <source>
        <dbReference type="PROSITE" id="PS50893"/>
    </source>
</evidence>
<evidence type="ECO:0000256" key="2">
    <source>
        <dbReference type="ARBA" id="ARBA00022448"/>
    </source>
</evidence>